<dbReference type="Proteomes" id="UP000199662">
    <property type="component" value="Unassembled WGS sequence"/>
</dbReference>
<name>A0A1H7BDQ5_9FIRM</name>
<accession>A0A1H7BDQ5</accession>
<reference evidence="1 2" key="1">
    <citation type="submission" date="2016-10" db="EMBL/GenBank/DDBJ databases">
        <authorList>
            <person name="de Groot N.N."/>
        </authorList>
    </citation>
    <scope>NUCLEOTIDE SEQUENCE [LARGE SCALE GENOMIC DNA]</scope>
    <source>
        <strain evidence="1 2">DSM 2179</strain>
    </source>
</reference>
<dbReference type="STRING" id="84035.SAMN05660742_114113"/>
<evidence type="ECO:0000313" key="1">
    <source>
        <dbReference type="EMBL" id="SEJ71565.1"/>
    </source>
</evidence>
<keyword evidence="2" id="KW-1185">Reference proteome</keyword>
<gene>
    <name evidence="1" type="ORF">SAMN05660742_114113</name>
</gene>
<evidence type="ECO:0000313" key="2">
    <source>
        <dbReference type="Proteomes" id="UP000199662"/>
    </source>
</evidence>
<organism evidence="1 2">
    <name type="scientific">Propionispira arboris</name>
    <dbReference type="NCBI Taxonomy" id="84035"/>
    <lineage>
        <taxon>Bacteria</taxon>
        <taxon>Bacillati</taxon>
        <taxon>Bacillota</taxon>
        <taxon>Negativicutes</taxon>
        <taxon>Selenomonadales</taxon>
        <taxon>Selenomonadaceae</taxon>
        <taxon>Propionispira</taxon>
    </lineage>
</organism>
<protein>
    <submittedName>
        <fullName evidence="1">Uncharacterized protein</fullName>
    </submittedName>
</protein>
<sequence>MCKRYSKSDEEVFLKPNNTSDQVTSISITESTECIIQGKVLEKYNSR</sequence>
<proteinExistence type="predicted"/>
<dbReference type="AlphaFoldDB" id="A0A1H7BDQ5"/>
<dbReference type="EMBL" id="FNZK01000014">
    <property type="protein sequence ID" value="SEJ71565.1"/>
    <property type="molecule type" value="Genomic_DNA"/>
</dbReference>